<reference evidence="16" key="1">
    <citation type="journal article" date="2010" name="Nature">
        <title>The Amphimedon queenslandica genome and the evolution of animal complexity.</title>
        <authorList>
            <person name="Srivastava M."/>
            <person name="Simakov O."/>
            <person name="Chapman J."/>
            <person name="Fahey B."/>
            <person name="Gauthier M.E."/>
            <person name="Mitros T."/>
            <person name="Richards G.S."/>
            <person name="Conaco C."/>
            <person name="Dacre M."/>
            <person name="Hellsten U."/>
            <person name="Larroux C."/>
            <person name="Putnam N.H."/>
            <person name="Stanke M."/>
            <person name="Adamska M."/>
            <person name="Darling A."/>
            <person name="Degnan S.M."/>
            <person name="Oakley T.H."/>
            <person name="Plachetzki D.C."/>
            <person name="Zhai Y."/>
            <person name="Adamski M."/>
            <person name="Calcino A."/>
            <person name="Cummins S.F."/>
            <person name="Goodstein D.M."/>
            <person name="Harris C."/>
            <person name="Jackson D.J."/>
            <person name="Leys S.P."/>
            <person name="Shu S."/>
            <person name="Woodcroft B.J."/>
            <person name="Vervoort M."/>
            <person name="Kosik K.S."/>
            <person name="Manning G."/>
            <person name="Degnan B.M."/>
            <person name="Rokhsar D.S."/>
        </authorList>
    </citation>
    <scope>NUCLEOTIDE SEQUENCE [LARGE SCALE GENOMIC DNA]</scope>
</reference>
<dbReference type="GO" id="GO:0000981">
    <property type="term" value="F:DNA-binding transcription factor activity, RNA polymerase II-specific"/>
    <property type="evidence" value="ECO:0007669"/>
    <property type="project" value="InterPro"/>
</dbReference>
<keyword evidence="2 10" id="KW-0479">Metal-binding</keyword>
<dbReference type="GO" id="GO:0003677">
    <property type="term" value="F:DNA binding"/>
    <property type="evidence" value="ECO:0007669"/>
    <property type="project" value="UniProtKB-UniRule"/>
</dbReference>
<dbReference type="SMART" id="SM00389">
    <property type="entry name" value="HOX"/>
    <property type="match status" value="1"/>
</dbReference>
<dbReference type="PANTHER" id="PTHR24204:SF8">
    <property type="entry name" value="TAILUP, ISOFORM A"/>
    <property type="match status" value="1"/>
</dbReference>
<dbReference type="FunFam" id="1.10.10.60:FF:000041">
    <property type="entry name" value="insulin gene enhancer protein ISL-1"/>
    <property type="match status" value="1"/>
</dbReference>
<evidence type="ECO:0000259" key="13">
    <source>
        <dbReference type="PROSITE" id="PS50023"/>
    </source>
</evidence>
<evidence type="ECO:0000256" key="2">
    <source>
        <dbReference type="ARBA" id="ARBA00022723"/>
    </source>
</evidence>
<evidence type="ECO:0000256" key="1">
    <source>
        <dbReference type="ARBA" id="ARBA00004123"/>
    </source>
</evidence>
<dbReference type="PROSITE" id="PS00478">
    <property type="entry name" value="LIM_DOMAIN_1"/>
    <property type="match status" value="2"/>
</dbReference>
<feature type="domain" description="LIM zinc-binding" evidence="13">
    <location>
        <begin position="28"/>
        <end position="90"/>
    </location>
</feature>
<dbReference type="PROSITE" id="PS50071">
    <property type="entry name" value="HOMEOBOX_2"/>
    <property type="match status" value="1"/>
</dbReference>
<evidence type="ECO:0000313" key="15">
    <source>
        <dbReference type="EnsemblMetazoa" id="Aqu2.1.44336_001"/>
    </source>
</evidence>
<evidence type="ECO:0000313" key="16">
    <source>
        <dbReference type="Proteomes" id="UP000007879"/>
    </source>
</evidence>
<sequence length="400" mass="44699">MMECENSNINYNCNNAVDAVMDSFTTQRICHGCKLSIEDEFSLHVSPNLDWHVSCLICCECHDFMDENCETCFIKDGRPYCRTDYIRLFGTQCKRCSEPINADTLVMRAKKEIFHVDCFCCTLCDKKLSTGEQFGMAGGKLYCKADFESLPIDSIEPTMEAELVESPETLLHNGCTQSIATTSSPSTSSQATSTTTATSKSSDKRRSSTEQKQPRIRTVLTEQQLQTLRSVYQTNPRPDALLKEQLCELTGLSPRVIRVWFQNRRCKDKKALQKAEAARLQSGGKVLPMTPQTPMTPDNMSQVSPHGGMQAFTYPLPAYDHITTPTLPPTPSNTCVSPIVSYQHNPPLWASPTDTVSPFDHAVDFSSPVPITTEHQSYIYSSASLQPHMQQPTTVTHFSF</sequence>
<dbReference type="Gene3D" id="2.10.110.10">
    <property type="entry name" value="Cysteine Rich Protein"/>
    <property type="match status" value="2"/>
</dbReference>
<keyword evidence="8 9" id="KW-0539">Nucleus</keyword>
<dbReference type="GO" id="GO:0045944">
    <property type="term" value="P:positive regulation of transcription by RNA polymerase II"/>
    <property type="evidence" value="ECO:0007669"/>
    <property type="project" value="InterPro"/>
</dbReference>
<dbReference type="InterPro" id="IPR001356">
    <property type="entry name" value="HD"/>
</dbReference>
<dbReference type="STRING" id="400682.A0A1X7VWT0"/>
<dbReference type="OrthoDB" id="125004at2759"/>
<dbReference type="PANTHER" id="PTHR24204">
    <property type="entry name" value="INSULIN GENE ENHANCER PROTEIN"/>
    <property type="match status" value="1"/>
</dbReference>
<dbReference type="SMART" id="SM00132">
    <property type="entry name" value="LIM"/>
    <property type="match status" value="2"/>
</dbReference>
<accession>A0A1X7VWT0</accession>
<protein>
    <submittedName>
        <fullName evidence="15">Uncharacterized protein</fullName>
    </submittedName>
</protein>
<keyword evidence="6 9" id="KW-0238">DNA-binding</keyword>
<dbReference type="FunFam" id="2.10.110.10:FF:000136">
    <property type="entry name" value="LIM domain family"/>
    <property type="match status" value="1"/>
</dbReference>
<dbReference type="eggNOG" id="KOG0490">
    <property type="taxonomic scope" value="Eukaryota"/>
</dbReference>
<dbReference type="PROSITE" id="PS50023">
    <property type="entry name" value="LIM_DOMAIN_2"/>
    <property type="match status" value="2"/>
</dbReference>
<keyword evidence="3" id="KW-0677">Repeat</keyword>
<evidence type="ECO:0000256" key="12">
    <source>
        <dbReference type="SAM" id="MobiDB-lite"/>
    </source>
</evidence>
<dbReference type="GO" id="GO:0046872">
    <property type="term" value="F:metal ion binding"/>
    <property type="evidence" value="ECO:0007669"/>
    <property type="project" value="UniProtKB-KW"/>
</dbReference>
<evidence type="ECO:0000256" key="3">
    <source>
        <dbReference type="ARBA" id="ARBA00022737"/>
    </source>
</evidence>
<dbReference type="SUPFAM" id="SSF46689">
    <property type="entry name" value="Homeodomain-like"/>
    <property type="match status" value="1"/>
</dbReference>
<dbReference type="Proteomes" id="UP000007879">
    <property type="component" value="Unassembled WGS sequence"/>
</dbReference>
<dbReference type="EnsemblMetazoa" id="XM_019999852.1">
    <property type="protein sequence ID" value="XP_019855411.1"/>
    <property type="gene ID" value="LOC105312610"/>
</dbReference>
<keyword evidence="4 10" id="KW-0862">Zinc</keyword>
<reference evidence="15" key="2">
    <citation type="submission" date="2017-05" db="UniProtKB">
        <authorList>
            <consortium name="EnsemblMetazoa"/>
        </authorList>
    </citation>
    <scope>IDENTIFICATION</scope>
</reference>
<dbReference type="Gene3D" id="1.10.10.60">
    <property type="entry name" value="Homeodomain-like"/>
    <property type="match status" value="1"/>
</dbReference>
<dbReference type="Pfam" id="PF00046">
    <property type="entry name" value="Homeodomain"/>
    <property type="match status" value="1"/>
</dbReference>
<evidence type="ECO:0000256" key="5">
    <source>
        <dbReference type="ARBA" id="ARBA00023038"/>
    </source>
</evidence>
<dbReference type="CDD" id="cd00086">
    <property type="entry name" value="homeodomain"/>
    <property type="match status" value="1"/>
</dbReference>
<dbReference type="InterPro" id="IPR009057">
    <property type="entry name" value="Homeodomain-like_sf"/>
</dbReference>
<dbReference type="SUPFAM" id="SSF57716">
    <property type="entry name" value="Glucocorticoid receptor-like (DNA-binding domain)"/>
    <property type="match status" value="1"/>
</dbReference>
<dbReference type="AlphaFoldDB" id="A0A1X7VWT0"/>
<evidence type="ECO:0000256" key="8">
    <source>
        <dbReference type="ARBA" id="ARBA00023242"/>
    </source>
</evidence>
<name>A0A1X7VWT0_AMPQE</name>
<gene>
    <name evidence="15" type="primary">105312610</name>
</gene>
<keyword evidence="7 9" id="KW-0371">Homeobox</keyword>
<dbReference type="Pfam" id="PF00412">
    <property type="entry name" value="LIM"/>
    <property type="match status" value="2"/>
</dbReference>
<keyword evidence="5 10" id="KW-0440">LIM domain</keyword>
<evidence type="ECO:0000256" key="6">
    <source>
        <dbReference type="ARBA" id="ARBA00023125"/>
    </source>
</evidence>
<evidence type="ECO:0000256" key="9">
    <source>
        <dbReference type="PROSITE-ProRule" id="PRU00108"/>
    </source>
</evidence>
<dbReference type="EnsemblMetazoa" id="Aqu2.1.44336_001">
    <property type="protein sequence ID" value="Aqu2.1.44336_001"/>
    <property type="gene ID" value="Aqu2.1.44336"/>
</dbReference>
<proteinExistence type="predicted"/>
<dbReference type="KEGG" id="aqu:105312610"/>
<keyword evidence="16" id="KW-1185">Reference proteome</keyword>
<organism evidence="15">
    <name type="scientific">Amphimedon queenslandica</name>
    <name type="common">Sponge</name>
    <dbReference type="NCBI Taxonomy" id="400682"/>
    <lineage>
        <taxon>Eukaryota</taxon>
        <taxon>Metazoa</taxon>
        <taxon>Porifera</taxon>
        <taxon>Demospongiae</taxon>
        <taxon>Heteroscleromorpha</taxon>
        <taxon>Haplosclerida</taxon>
        <taxon>Niphatidae</taxon>
        <taxon>Amphimedon</taxon>
    </lineage>
</organism>
<comment type="subcellular location">
    <subcellularLocation>
        <location evidence="1 9 11">Nucleus</location>
    </subcellularLocation>
</comment>
<feature type="region of interest" description="Disordered" evidence="12">
    <location>
        <begin position="179"/>
        <end position="215"/>
    </location>
</feature>
<feature type="domain" description="LIM zinc-binding" evidence="13">
    <location>
        <begin position="91"/>
        <end position="153"/>
    </location>
</feature>
<dbReference type="InterPro" id="IPR001781">
    <property type="entry name" value="Znf_LIM"/>
</dbReference>
<evidence type="ECO:0000256" key="4">
    <source>
        <dbReference type="ARBA" id="ARBA00022833"/>
    </source>
</evidence>
<dbReference type="GO" id="GO:0005634">
    <property type="term" value="C:nucleus"/>
    <property type="evidence" value="ECO:0007669"/>
    <property type="project" value="UniProtKB-SubCell"/>
</dbReference>
<feature type="DNA-binding region" description="Homeobox" evidence="9">
    <location>
        <begin position="213"/>
        <end position="272"/>
    </location>
</feature>
<evidence type="ECO:0000256" key="11">
    <source>
        <dbReference type="RuleBase" id="RU000682"/>
    </source>
</evidence>
<evidence type="ECO:0000256" key="7">
    <source>
        <dbReference type="ARBA" id="ARBA00023155"/>
    </source>
</evidence>
<evidence type="ECO:0000259" key="14">
    <source>
        <dbReference type="PROSITE" id="PS50071"/>
    </source>
</evidence>
<feature type="compositionally biased region" description="Low complexity" evidence="12">
    <location>
        <begin position="179"/>
        <end position="200"/>
    </location>
</feature>
<feature type="compositionally biased region" description="Basic and acidic residues" evidence="12">
    <location>
        <begin position="201"/>
        <end position="213"/>
    </location>
</feature>
<evidence type="ECO:0000256" key="10">
    <source>
        <dbReference type="PROSITE-ProRule" id="PRU00125"/>
    </source>
</evidence>
<dbReference type="FunCoup" id="A0A1X7VWT0">
    <property type="interactions" value="10"/>
</dbReference>
<dbReference type="InParanoid" id="A0A1X7VWT0"/>
<dbReference type="InterPro" id="IPR047169">
    <property type="entry name" value="ISL1/2-like"/>
</dbReference>
<feature type="domain" description="Homeobox" evidence="14">
    <location>
        <begin position="211"/>
        <end position="271"/>
    </location>
</feature>